<protein>
    <submittedName>
        <fullName evidence="2">Uncharacterized protein</fullName>
    </submittedName>
</protein>
<gene>
    <name evidence="2" type="ORF">NDU88_012009</name>
</gene>
<proteinExistence type="predicted"/>
<reference evidence="2" key="1">
    <citation type="journal article" date="2022" name="bioRxiv">
        <title>Sequencing and chromosome-scale assembly of the giantPleurodeles waltlgenome.</title>
        <authorList>
            <person name="Brown T."/>
            <person name="Elewa A."/>
            <person name="Iarovenko S."/>
            <person name="Subramanian E."/>
            <person name="Araus A.J."/>
            <person name="Petzold A."/>
            <person name="Susuki M."/>
            <person name="Suzuki K.-i.T."/>
            <person name="Hayashi T."/>
            <person name="Toyoda A."/>
            <person name="Oliveira C."/>
            <person name="Osipova E."/>
            <person name="Leigh N.D."/>
            <person name="Simon A."/>
            <person name="Yun M.H."/>
        </authorList>
    </citation>
    <scope>NUCLEOTIDE SEQUENCE</scope>
    <source>
        <strain evidence="2">20211129_DDA</strain>
        <tissue evidence="2">Liver</tissue>
    </source>
</reference>
<organism evidence="2 3">
    <name type="scientific">Pleurodeles waltl</name>
    <name type="common">Iberian ribbed newt</name>
    <dbReference type="NCBI Taxonomy" id="8319"/>
    <lineage>
        <taxon>Eukaryota</taxon>
        <taxon>Metazoa</taxon>
        <taxon>Chordata</taxon>
        <taxon>Craniata</taxon>
        <taxon>Vertebrata</taxon>
        <taxon>Euteleostomi</taxon>
        <taxon>Amphibia</taxon>
        <taxon>Batrachia</taxon>
        <taxon>Caudata</taxon>
        <taxon>Salamandroidea</taxon>
        <taxon>Salamandridae</taxon>
        <taxon>Pleurodelinae</taxon>
        <taxon>Pleurodeles</taxon>
    </lineage>
</organism>
<sequence>MKPHSRSSASLRGRAIRPLTLSRPCGTSARGPPSNFSSLTGARICPRRRSAVLLLLWVPSLQGPRSPYVAESRDLRQGRKVALLRRTCAPSAGSALPLPVSLRFKSDTGGRRLLPGALCCRDDRPGGLRNGQISGSVVGRGRSSN</sequence>
<accession>A0AAV7R0F8</accession>
<feature type="region of interest" description="Disordered" evidence="1">
    <location>
        <begin position="21"/>
        <end position="40"/>
    </location>
</feature>
<name>A0AAV7R0F8_PLEWA</name>
<comment type="caution">
    <text evidence="2">The sequence shown here is derived from an EMBL/GenBank/DDBJ whole genome shotgun (WGS) entry which is preliminary data.</text>
</comment>
<dbReference type="Proteomes" id="UP001066276">
    <property type="component" value="Chromosome 6"/>
</dbReference>
<keyword evidence="3" id="KW-1185">Reference proteome</keyword>
<evidence type="ECO:0000313" key="2">
    <source>
        <dbReference type="EMBL" id="KAJ1145725.1"/>
    </source>
</evidence>
<evidence type="ECO:0000256" key="1">
    <source>
        <dbReference type="SAM" id="MobiDB-lite"/>
    </source>
</evidence>
<dbReference type="EMBL" id="JANPWB010000010">
    <property type="protein sequence ID" value="KAJ1145725.1"/>
    <property type="molecule type" value="Genomic_DNA"/>
</dbReference>
<dbReference type="AlphaFoldDB" id="A0AAV7R0F8"/>
<evidence type="ECO:0000313" key="3">
    <source>
        <dbReference type="Proteomes" id="UP001066276"/>
    </source>
</evidence>